<keyword evidence="2" id="KW-1185">Reference proteome</keyword>
<reference evidence="1 2" key="1">
    <citation type="submission" date="2018-04" db="EMBL/GenBank/DDBJ databases">
        <title>Adhaeribacter sp. HMF7616 genome sequencing and assembly.</title>
        <authorList>
            <person name="Kang H."/>
            <person name="Kang J."/>
            <person name="Cha I."/>
            <person name="Kim H."/>
            <person name="Joh K."/>
        </authorList>
    </citation>
    <scope>NUCLEOTIDE SEQUENCE [LARGE SCALE GENOMIC DNA]</scope>
    <source>
        <strain evidence="1 2">HMF7616</strain>
    </source>
</reference>
<evidence type="ECO:0000313" key="2">
    <source>
        <dbReference type="Proteomes" id="UP000253919"/>
    </source>
</evidence>
<sequence length="509" mass="58972">MDVWEEAVKVALVGTERQKLSSEYLPLPVQDLLSQLGPDDPEEYFLKTAALLLNYTQAGGNLPVWQTSVPQPAESDHKPVCSDKAVQTLATILEEGFPTLVLVWLQQCTQAQQRVREDYIPVLLDEGRKNVNLRALVKEAVGNRGKWLASFNADWQYLLQTETEIWEQGKPEERKQLLRQIRQEDPDRARELLTSSWKEENANSRAELLSIFVKNLSWADEAWLKDLQTDKSQKVKEAITLLLSQLPESTWVQELGEEVKTWITLKITKSLIAFSKEELEVKIPDTFPAILKKKGIQELSNNKNIPDQDYWLSQVLSLIPPAFWETHLQAGPEKILSLFFKNKLLQANLAALISATIRFKDARWAKIWLNVKLPEYDELRFSAYSLVPQLLNLLPEADQQDYLNQVLRKKKLDYRLHTIDFLLELNFNWDAPFSMKVMQELANTYTEQTMYQGFYRLFELHLLLHPEILPHLHAIEPADPNLSSRWHALQNKLIRALEIRLDLQTCFPN</sequence>
<comment type="caution">
    <text evidence="1">The sequence shown here is derived from an EMBL/GenBank/DDBJ whole genome shotgun (WGS) entry which is preliminary data.</text>
</comment>
<evidence type="ECO:0000313" key="1">
    <source>
        <dbReference type="EMBL" id="RDC61899.1"/>
    </source>
</evidence>
<accession>A0A369QG74</accession>
<protein>
    <submittedName>
        <fullName evidence="1">Uncharacterized protein</fullName>
    </submittedName>
</protein>
<dbReference type="OrthoDB" id="262508at2"/>
<organism evidence="1 2">
    <name type="scientific">Adhaeribacter pallidiroseus</name>
    <dbReference type="NCBI Taxonomy" id="2072847"/>
    <lineage>
        <taxon>Bacteria</taxon>
        <taxon>Pseudomonadati</taxon>
        <taxon>Bacteroidota</taxon>
        <taxon>Cytophagia</taxon>
        <taxon>Cytophagales</taxon>
        <taxon>Hymenobacteraceae</taxon>
        <taxon>Adhaeribacter</taxon>
    </lineage>
</organism>
<proteinExistence type="predicted"/>
<dbReference type="InterPro" id="IPR043746">
    <property type="entry name" value="DUF5691"/>
</dbReference>
<gene>
    <name evidence="1" type="ORF">AHMF7616_00488</name>
</gene>
<name>A0A369QG74_9BACT</name>
<dbReference type="RefSeq" id="WP_115371414.1">
    <property type="nucleotide sequence ID" value="NZ_QASA01000001.1"/>
</dbReference>
<dbReference type="Pfam" id="PF18944">
    <property type="entry name" value="DUF5691"/>
    <property type="match status" value="1"/>
</dbReference>
<dbReference type="Proteomes" id="UP000253919">
    <property type="component" value="Unassembled WGS sequence"/>
</dbReference>
<dbReference type="EMBL" id="QASA01000001">
    <property type="protein sequence ID" value="RDC61899.1"/>
    <property type="molecule type" value="Genomic_DNA"/>
</dbReference>
<dbReference type="AlphaFoldDB" id="A0A369QG74"/>